<name>A0ABT6C468_9MICO</name>
<comment type="caution">
    <text evidence="2">The sequence shown here is derived from an EMBL/GenBank/DDBJ whole genome shotgun (WGS) entry which is preliminary data.</text>
</comment>
<dbReference type="Proteomes" id="UP001528912">
    <property type="component" value="Unassembled WGS sequence"/>
</dbReference>
<dbReference type="Pfam" id="PF01872">
    <property type="entry name" value="RibD_C"/>
    <property type="match status" value="1"/>
</dbReference>
<proteinExistence type="predicted"/>
<dbReference type="EMBL" id="JAROAV010000008">
    <property type="protein sequence ID" value="MDF8263067.1"/>
    <property type="molecule type" value="Genomic_DNA"/>
</dbReference>
<evidence type="ECO:0000313" key="3">
    <source>
        <dbReference type="Proteomes" id="UP001528912"/>
    </source>
</evidence>
<dbReference type="InterPro" id="IPR024072">
    <property type="entry name" value="DHFR-like_dom_sf"/>
</dbReference>
<dbReference type="Gene3D" id="3.40.430.10">
    <property type="entry name" value="Dihydrofolate Reductase, subunit A"/>
    <property type="match status" value="1"/>
</dbReference>
<protein>
    <submittedName>
        <fullName evidence="2">Dihydrofolate reductase family protein</fullName>
    </submittedName>
</protein>
<dbReference type="PANTHER" id="PTHR38011:SF11">
    <property type="entry name" value="2,5-DIAMINO-6-RIBOSYLAMINO-4(3H)-PYRIMIDINONE 5'-PHOSPHATE REDUCTASE"/>
    <property type="match status" value="1"/>
</dbReference>
<evidence type="ECO:0000259" key="1">
    <source>
        <dbReference type="Pfam" id="PF01872"/>
    </source>
</evidence>
<organism evidence="2 3">
    <name type="scientific">Luteipulveratus flavus</name>
    <dbReference type="NCBI Taxonomy" id="3031728"/>
    <lineage>
        <taxon>Bacteria</taxon>
        <taxon>Bacillati</taxon>
        <taxon>Actinomycetota</taxon>
        <taxon>Actinomycetes</taxon>
        <taxon>Micrococcales</taxon>
        <taxon>Dermacoccaceae</taxon>
        <taxon>Luteipulveratus</taxon>
    </lineage>
</organism>
<dbReference type="InterPro" id="IPR002734">
    <property type="entry name" value="RibDG_C"/>
</dbReference>
<evidence type="ECO:0000313" key="2">
    <source>
        <dbReference type="EMBL" id="MDF8263067.1"/>
    </source>
</evidence>
<dbReference type="PANTHER" id="PTHR38011">
    <property type="entry name" value="DIHYDROFOLATE REDUCTASE FAMILY PROTEIN (AFU_ORTHOLOGUE AFUA_8G06820)"/>
    <property type="match status" value="1"/>
</dbReference>
<feature type="domain" description="Bacterial bifunctional deaminase-reductase C-terminal" evidence="1">
    <location>
        <begin position="4"/>
        <end position="169"/>
    </location>
</feature>
<gene>
    <name evidence="2" type="ORF">P4R38_02255</name>
</gene>
<accession>A0ABT6C468</accession>
<dbReference type="InterPro" id="IPR050765">
    <property type="entry name" value="Riboflavin_Biosynth_HTPR"/>
</dbReference>
<reference evidence="2 3" key="1">
    <citation type="submission" date="2023-03" db="EMBL/GenBank/DDBJ databases">
        <title>YIM 133296 draft genome.</title>
        <authorList>
            <person name="Xiong L."/>
        </authorList>
    </citation>
    <scope>NUCLEOTIDE SEQUENCE [LARGE SCALE GENOMIC DNA]</scope>
    <source>
        <strain evidence="2 3">YIM 133296</strain>
    </source>
</reference>
<dbReference type="RefSeq" id="WP_277190867.1">
    <property type="nucleotide sequence ID" value="NZ_JAROAV010000008.1"/>
</dbReference>
<sequence length="180" mass="19335">MTRIVYPAAMSLDGFIAGPGGDMSWLAAYFGPNPDGDELMQRAGALLVGRRTYDGDDPNKGTDKEGAYGGRWEGTQVVLTHRPPAEPVAGCVFATDLDEAVRVAREAAGERDVQVLGADVARQCLRRGLVDEVVMAVVPVLLGSGVRMFEDADDDTPVALRPTRVSRADTATNLWFDVVR</sequence>
<dbReference type="SUPFAM" id="SSF53597">
    <property type="entry name" value="Dihydrofolate reductase-like"/>
    <property type="match status" value="1"/>
</dbReference>
<keyword evidence="3" id="KW-1185">Reference proteome</keyword>